<organism evidence="1 2">
    <name type="scientific">Caballeronia calidae</name>
    <dbReference type="NCBI Taxonomy" id="1777139"/>
    <lineage>
        <taxon>Bacteria</taxon>
        <taxon>Pseudomonadati</taxon>
        <taxon>Pseudomonadota</taxon>
        <taxon>Betaproteobacteria</taxon>
        <taxon>Burkholderiales</taxon>
        <taxon>Burkholderiaceae</taxon>
        <taxon>Caballeronia</taxon>
    </lineage>
</organism>
<dbReference type="EMBL" id="FCOX02000120">
    <property type="protein sequence ID" value="SAL06531.1"/>
    <property type="molecule type" value="Genomic_DNA"/>
</dbReference>
<reference evidence="1" key="1">
    <citation type="submission" date="2016-01" db="EMBL/GenBank/DDBJ databases">
        <authorList>
            <person name="Peeters C."/>
        </authorList>
    </citation>
    <scope>NUCLEOTIDE SEQUENCE</scope>
    <source>
        <strain evidence="1">LMG 29321</strain>
    </source>
</reference>
<proteinExistence type="predicted"/>
<sequence length="72" mass="8499">MDLPPWSLNVRAKVSLLDAMRLQWFENNVSLPETDLALCKYSLWYRGIQPPAALLVLRSYFFRPPSWRRNCS</sequence>
<accession>A0A158EHZ3</accession>
<comment type="caution">
    <text evidence="1">The sequence shown here is derived from an EMBL/GenBank/DDBJ whole genome shotgun (WGS) entry which is preliminary data.</text>
</comment>
<evidence type="ECO:0000313" key="1">
    <source>
        <dbReference type="EMBL" id="SAL06531.1"/>
    </source>
</evidence>
<evidence type="ECO:0000313" key="2">
    <source>
        <dbReference type="Proteomes" id="UP000071859"/>
    </source>
</evidence>
<protein>
    <submittedName>
        <fullName evidence="1">Uncharacterized protein</fullName>
    </submittedName>
</protein>
<keyword evidence="2" id="KW-1185">Reference proteome</keyword>
<gene>
    <name evidence="1" type="ORF">AWB78_08113</name>
</gene>
<dbReference type="Proteomes" id="UP000071859">
    <property type="component" value="Unassembled WGS sequence"/>
</dbReference>
<name>A0A158EHZ3_9BURK</name>
<dbReference type="AlphaFoldDB" id="A0A158EHZ3"/>